<dbReference type="Proteomes" id="UP000003434">
    <property type="component" value="Unassembled WGS sequence"/>
</dbReference>
<name>E6LP25_9FIRM</name>
<dbReference type="AlphaFoldDB" id="E6LP25"/>
<protein>
    <submittedName>
        <fullName evidence="1">Uncharacterized protein</fullName>
    </submittedName>
</protein>
<sequence>MQTVKKGCVRSHLQRERVKQRVSLEQHIYALIDTSFIRYCSFAKKLAARHRSA</sequence>
<organism evidence="1 2">
    <name type="scientific">Lachnoanaerobaculum saburreum DSM 3986</name>
    <dbReference type="NCBI Taxonomy" id="887325"/>
    <lineage>
        <taxon>Bacteria</taxon>
        <taxon>Bacillati</taxon>
        <taxon>Bacillota</taxon>
        <taxon>Clostridia</taxon>
        <taxon>Lachnospirales</taxon>
        <taxon>Lachnospiraceae</taxon>
        <taxon>Lachnoanaerobaculum</taxon>
    </lineage>
</organism>
<dbReference type="EMBL" id="AEPW01000075">
    <property type="protein sequence ID" value="EFU76343.1"/>
    <property type="molecule type" value="Genomic_DNA"/>
</dbReference>
<dbReference type="HOGENOM" id="CLU_3062911_0_0_9"/>
<evidence type="ECO:0000313" key="1">
    <source>
        <dbReference type="EMBL" id="EFU76343.1"/>
    </source>
</evidence>
<evidence type="ECO:0000313" key="2">
    <source>
        <dbReference type="Proteomes" id="UP000003434"/>
    </source>
</evidence>
<proteinExistence type="predicted"/>
<accession>E6LP25</accession>
<gene>
    <name evidence="1" type="ORF">HMPREF0381_1710</name>
</gene>
<comment type="caution">
    <text evidence="1">The sequence shown here is derived from an EMBL/GenBank/DDBJ whole genome shotgun (WGS) entry which is preliminary data.</text>
</comment>
<reference evidence="1 2" key="1">
    <citation type="submission" date="2010-12" db="EMBL/GenBank/DDBJ databases">
        <authorList>
            <person name="Muzny D."/>
            <person name="Qin X."/>
            <person name="Deng J."/>
            <person name="Jiang H."/>
            <person name="Liu Y."/>
            <person name="Qu J."/>
            <person name="Song X.-Z."/>
            <person name="Zhang L."/>
            <person name="Thornton R."/>
            <person name="Coyle M."/>
            <person name="Francisco L."/>
            <person name="Jackson L."/>
            <person name="Javaid M."/>
            <person name="Korchina V."/>
            <person name="Kovar C."/>
            <person name="Mata R."/>
            <person name="Mathew T."/>
            <person name="Ngo R."/>
            <person name="Nguyen L."/>
            <person name="Nguyen N."/>
            <person name="Okwuonu G."/>
            <person name="Ongeri F."/>
            <person name="Pham C."/>
            <person name="Simmons D."/>
            <person name="Wilczek-Boney K."/>
            <person name="Hale W."/>
            <person name="Jakkamsetti A."/>
            <person name="Pham P."/>
            <person name="Ruth R."/>
            <person name="San Lucas F."/>
            <person name="Warren J."/>
            <person name="Zhang J."/>
            <person name="Zhao Z."/>
            <person name="Zhou C."/>
            <person name="Zhu D."/>
            <person name="Lee S."/>
            <person name="Bess C."/>
            <person name="Blankenburg K."/>
            <person name="Forbes L."/>
            <person name="Fu Q."/>
            <person name="Gubbala S."/>
            <person name="Hirani K."/>
            <person name="Jayaseelan J.C."/>
            <person name="Lara F."/>
            <person name="Munidasa M."/>
            <person name="Palculict T."/>
            <person name="Patil S."/>
            <person name="Pu L.-L."/>
            <person name="Saada N."/>
            <person name="Tang L."/>
            <person name="Weissenberger G."/>
            <person name="Zhu Y."/>
            <person name="Hemphill L."/>
            <person name="Shang Y."/>
            <person name="Youmans B."/>
            <person name="Ayvaz T."/>
            <person name="Ross M."/>
            <person name="Santibanez J."/>
            <person name="Aqrawi P."/>
            <person name="Gross S."/>
            <person name="Joshi V."/>
            <person name="Fowler G."/>
            <person name="Nazareth L."/>
            <person name="Reid J."/>
            <person name="Worley K."/>
            <person name="Petrosino J."/>
            <person name="Highlander S."/>
            <person name="Gibbs R."/>
        </authorList>
    </citation>
    <scope>NUCLEOTIDE SEQUENCE [LARGE SCALE GENOMIC DNA]</scope>
    <source>
        <strain evidence="1 2">DSM 3986</strain>
    </source>
</reference>